<dbReference type="Proteomes" id="UP001197609">
    <property type="component" value="Unassembled WGS sequence"/>
</dbReference>
<dbReference type="SUPFAM" id="SSF47240">
    <property type="entry name" value="Ferritin-like"/>
    <property type="match status" value="1"/>
</dbReference>
<sequence>MDVQRAITGLNQCLAIEYATMIQYLQNSFLIQGLEREYLAGLFRDRAKGEMGHAERLGDKIVALGGIPTIEPALIAQSLEVAEMLGQGLAAEREALKALTTLLSEVGDDVPLRVFVEQLCLDTQEHIESFEKLLAQKRLIIATKEVRLKQVA</sequence>
<dbReference type="PANTHER" id="PTHR30295">
    <property type="entry name" value="BACTERIOFERRITIN"/>
    <property type="match status" value="1"/>
</dbReference>
<dbReference type="InterPro" id="IPR009078">
    <property type="entry name" value="Ferritin-like_SF"/>
</dbReference>
<evidence type="ECO:0000313" key="4">
    <source>
        <dbReference type="EMBL" id="MBZ0160006.1"/>
    </source>
</evidence>
<evidence type="ECO:0000256" key="1">
    <source>
        <dbReference type="ARBA" id="ARBA00022434"/>
    </source>
</evidence>
<dbReference type="InterPro" id="IPR012347">
    <property type="entry name" value="Ferritin-like"/>
</dbReference>
<dbReference type="GO" id="GO:0020037">
    <property type="term" value="F:heme binding"/>
    <property type="evidence" value="ECO:0007669"/>
    <property type="project" value="TreeGrafter"/>
</dbReference>
<evidence type="ECO:0000313" key="5">
    <source>
        <dbReference type="Proteomes" id="UP001197609"/>
    </source>
</evidence>
<dbReference type="EMBL" id="JAIOIU010000095">
    <property type="protein sequence ID" value="MBZ0160006.1"/>
    <property type="molecule type" value="Genomic_DNA"/>
</dbReference>
<dbReference type="InterPro" id="IPR009040">
    <property type="entry name" value="Ferritin-like_diiron"/>
</dbReference>
<organism evidence="4 5">
    <name type="scientific">Candidatus Methylomirabilis tolerans</name>
    <dbReference type="NCBI Taxonomy" id="3123416"/>
    <lineage>
        <taxon>Bacteria</taxon>
        <taxon>Candidatus Methylomirabilota</taxon>
        <taxon>Candidatus Methylomirabilia</taxon>
        <taxon>Candidatus Methylomirabilales</taxon>
        <taxon>Candidatus Methylomirabilaceae</taxon>
        <taxon>Candidatus Methylomirabilis</taxon>
    </lineage>
</organism>
<proteinExistence type="predicted"/>
<name>A0AAJ1EJG0_9BACT</name>
<accession>A0AAJ1EJG0</accession>
<dbReference type="GO" id="GO:0008199">
    <property type="term" value="F:ferric iron binding"/>
    <property type="evidence" value="ECO:0007669"/>
    <property type="project" value="InterPro"/>
</dbReference>
<dbReference type="GO" id="GO:0004322">
    <property type="term" value="F:ferroxidase activity"/>
    <property type="evidence" value="ECO:0007669"/>
    <property type="project" value="TreeGrafter"/>
</dbReference>
<dbReference type="PANTHER" id="PTHR30295:SF0">
    <property type="entry name" value="BACTERIOFERRITIN"/>
    <property type="match status" value="1"/>
</dbReference>
<dbReference type="GO" id="GO:0006879">
    <property type="term" value="P:intracellular iron ion homeostasis"/>
    <property type="evidence" value="ECO:0007669"/>
    <property type="project" value="UniProtKB-KW"/>
</dbReference>
<protein>
    <recommendedName>
        <fullName evidence="3">Ferritin-like diiron domain-containing protein</fullName>
    </recommendedName>
</protein>
<dbReference type="PROSITE" id="PS50905">
    <property type="entry name" value="FERRITIN_LIKE"/>
    <property type="match status" value="1"/>
</dbReference>
<reference evidence="4 5" key="1">
    <citation type="journal article" date="2021" name="bioRxiv">
        <title>Unraveling nitrogen, sulfur and carbon metabolic pathways and microbial community transcriptional responses to substrate deprivation and toxicity stresses in a bioreactor mimicking anoxic brackish coastal sediment conditions.</title>
        <authorList>
            <person name="Martins P.D."/>
            <person name="Echeveste M.J."/>
            <person name="Arshad A."/>
            <person name="Kurth J."/>
            <person name="Ouboter H."/>
            <person name="Jetten M.S.M."/>
            <person name="Welte C.U."/>
        </authorList>
    </citation>
    <scope>NUCLEOTIDE SEQUENCE [LARGE SCALE GENOMIC DNA]</scope>
    <source>
        <strain evidence="4">MAG_38</strain>
    </source>
</reference>
<dbReference type="AlphaFoldDB" id="A0AAJ1EJG0"/>
<keyword evidence="1" id="KW-0409">Iron storage</keyword>
<dbReference type="InterPro" id="IPR008331">
    <property type="entry name" value="Ferritin_DPS_dom"/>
</dbReference>
<evidence type="ECO:0000259" key="3">
    <source>
        <dbReference type="PROSITE" id="PS50905"/>
    </source>
</evidence>
<keyword evidence="2" id="KW-0408">Iron</keyword>
<dbReference type="Pfam" id="PF00210">
    <property type="entry name" value="Ferritin"/>
    <property type="match status" value="1"/>
</dbReference>
<dbReference type="Gene3D" id="1.20.1260.10">
    <property type="match status" value="1"/>
</dbReference>
<comment type="caution">
    <text evidence="4">The sequence shown here is derived from an EMBL/GenBank/DDBJ whole genome shotgun (WGS) entry which is preliminary data.</text>
</comment>
<feature type="domain" description="Ferritin-like diiron" evidence="3">
    <location>
        <begin position="1"/>
        <end position="141"/>
    </location>
</feature>
<gene>
    <name evidence="4" type="ORF">K8G79_07720</name>
</gene>
<evidence type="ECO:0000256" key="2">
    <source>
        <dbReference type="ARBA" id="ARBA00023004"/>
    </source>
</evidence>
<dbReference type="GO" id="GO:0005829">
    <property type="term" value="C:cytosol"/>
    <property type="evidence" value="ECO:0007669"/>
    <property type="project" value="TreeGrafter"/>
</dbReference>